<dbReference type="EMBL" id="BAABME010004379">
    <property type="protein sequence ID" value="GAA0162156.1"/>
    <property type="molecule type" value="Genomic_DNA"/>
</dbReference>
<reference evidence="1 2" key="1">
    <citation type="submission" date="2024-01" db="EMBL/GenBank/DDBJ databases">
        <title>The complete chloroplast genome sequence of Lithospermum erythrorhizon: insights into the phylogenetic relationship among Boraginaceae species and the maternal lineages of purple gromwells.</title>
        <authorList>
            <person name="Okada T."/>
            <person name="Watanabe K."/>
        </authorList>
    </citation>
    <scope>NUCLEOTIDE SEQUENCE [LARGE SCALE GENOMIC DNA]</scope>
</reference>
<organism evidence="1 2">
    <name type="scientific">Lithospermum erythrorhizon</name>
    <name type="common">Purple gromwell</name>
    <name type="synonym">Lithospermum officinale var. erythrorhizon</name>
    <dbReference type="NCBI Taxonomy" id="34254"/>
    <lineage>
        <taxon>Eukaryota</taxon>
        <taxon>Viridiplantae</taxon>
        <taxon>Streptophyta</taxon>
        <taxon>Embryophyta</taxon>
        <taxon>Tracheophyta</taxon>
        <taxon>Spermatophyta</taxon>
        <taxon>Magnoliopsida</taxon>
        <taxon>eudicotyledons</taxon>
        <taxon>Gunneridae</taxon>
        <taxon>Pentapetalae</taxon>
        <taxon>asterids</taxon>
        <taxon>lamiids</taxon>
        <taxon>Boraginales</taxon>
        <taxon>Boraginaceae</taxon>
        <taxon>Boraginoideae</taxon>
        <taxon>Lithospermeae</taxon>
        <taxon>Lithospermum</taxon>
    </lineage>
</organism>
<name>A0AAV3QGP5_LITER</name>
<evidence type="ECO:0000313" key="1">
    <source>
        <dbReference type="EMBL" id="GAA0162156.1"/>
    </source>
</evidence>
<evidence type="ECO:0000313" key="2">
    <source>
        <dbReference type="Proteomes" id="UP001454036"/>
    </source>
</evidence>
<keyword evidence="2" id="KW-1185">Reference proteome</keyword>
<comment type="caution">
    <text evidence="1">The sequence shown here is derived from an EMBL/GenBank/DDBJ whole genome shotgun (WGS) entry which is preliminary data.</text>
</comment>
<dbReference type="Proteomes" id="UP001454036">
    <property type="component" value="Unassembled WGS sequence"/>
</dbReference>
<protein>
    <submittedName>
        <fullName evidence="1">Uncharacterized protein</fullName>
    </submittedName>
</protein>
<dbReference type="PANTHER" id="PTHR47076">
    <property type="entry name" value="NHL DOMAIN PROTEIN"/>
    <property type="match status" value="1"/>
</dbReference>
<proteinExistence type="predicted"/>
<dbReference type="AlphaFoldDB" id="A0AAV3QGP5"/>
<accession>A0AAV3QGP5</accession>
<gene>
    <name evidence="1" type="ORF">LIER_18313</name>
</gene>
<dbReference type="PANTHER" id="PTHR47076:SF1">
    <property type="entry name" value="NHL DOMAIN PROTEIN"/>
    <property type="match status" value="1"/>
</dbReference>
<sequence length="143" mass="16945">MKTYTPLEVHHQEDQETTLLNNHYEETTSSNTSLLCFNIFCFSWKNKRGQHQTQGEKQETWLVKKLKNLKEKSEVVAGPKWKNLLRKMGKYFSVKKPRCQFQYDPESYQHNFDQGVREEEDSMMHAFSSRFAPSQCKLSSQTN</sequence>